<sequence>MSWSDYYERRDALDSVLVRAERNPAGPLPHSPMFDGPADLLLALHYRWTLKLTGSLGMALAETERDASIDLVDAVSDAWRKTIADNRTLHAVLDAHAERYEALIPKLQAEQRTLALAAGLAEPHEPAEEITRVGVAFLALLRTAAKKPARRCSQVELIRRLVASA</sequence>
<reference evidence="1 2" key="1">
    <citation type="submission" date="2021-03" db="EMBL/GenBank/DDBJ databases">
        <title>Sequencing the genomes of 1000 actinobacteria strains.</title>
        <authorList>
            <person name="Klenk H.-P."/>
        </authorList>
    </citation>
    <scope>NUCLEOTIDE SEQUENCE [LARGE SCALE GENOMIC DNA]</scope>
    <source>
        <strain evidence="1 2">DSM 46670</strain>
    </source>
</reference>
<dbReference type="EMBL" id="JAGINW010000001">
    <property type="protein sequence ID" value="MBP2331182.1"/>
    <property type="molecule type" value="Genomic_DNA"/>
</dbReference>
<keyword evidence="2" id="KW-1185">Reference proteome</keyword>
<evidence type="ECO:0000313" key="1">
    <source>
        <dbReference type="EMBL" id="MBP2331182.1"/>
    </source>
</evidence>
<dbReference type="Proteomes" id="UP001519332">
    <property type="component" value="Unassembled WGS sequence"/>
</dbReference>
<gene>
    <name evidence="1" type="ORF">JOF56_011567</name>
</gene>
<evidence type="ECO:0000313" key="2">
    <source>
        <dbReference type="Proteomes" id="UP001519332"/>
    </source>
</evidence>
<name>A0ABS4U3D2_9PSEU</name>
<proteinExistence type="predicted"/>
<organism evidence="1 2">
    <name type="scientific">Kibdelosporangium banguiense</name>
    <dbReference type="NCBI Taxonomy" id="1365924"/>
    <lineage>
        <taxon>Bacteria</taxon>
        <taxon>Bacillati</taxon>
        <taxon>Actinomycetota</taxon>
        <taxon>Actinomycetes</taxon>
        <taxon>Pseudonocardiales</taxon>
        <taxon>Pseudonocardiaceae</taxon>
        <taxon>Kibdelosporangium</taxon>
    </lineage>
</organism>
<protein>
    <submittedName>
        <fullName evidence="1">Uncharacterized protein</fullName>
    </submittedName>
</protein>
<dbReference type="RefSeq" id="WP_209647805.1">
    <property type="nucleotide sequence ID" value="NZ_JAGINW010000001.1"/>
</dbReference>
<comment type="caution">
    <text evidence="1">The sequence shown here is derived from an EMBL/GenBank/DDBJ whole genome shotgun (WGS) entry which is preliminary data.</text>
</comment>
<accession>A0ABS4U3D2</accession>